<feature type="domain" description="Transcription factor TFIIB cyclin-like" evidence="7">
    <location>
        <begin position="222"/>
        <end position="297"/>
    </location>
</feature>
<evidence type="ECO:0000256" key="3">
    <source>
        <dbReference type="ARBA" id="ARBA00022833"/>
    </source>
</evidence>
<keyword evidence="1" id="KW-0677">Repeat</keyword>
<dbReference type="GO" id="GO:0017025">
    <property type="term" value="F:TBP-class protein binding"/>
    <property type="evidence" value="ECO:0007669"/>
    <property type="project" value="InterPro"/>
</dbReference>
<name>A0A1H0BJY2_9EURY</name>
<gene>
    <name evidence="9" type="ORF">SAMN05192554_1427</name>
</gene>
<evidence type="ECO:0000256" key="4">
    <source>
        <dbReference type="ARBA" id="ARBA00023015"/>
    </source>
</evidence>
<evidence type="ECO:0000259" key="7">
    <source>
        <dbReference type="Pfam" id="PF00382"/>
    </source>
</evidence>
<dbReference type="SUPFAM" id="SSF57783">
    <property type="entry name" value="Zinc beta-ribbon"/>
    <property type="match status" value="1"/>
</dbReference>
<proteinExistence type="predicted"/>
<dbReference type="Gene3D" id="1.10.472.10">
    <property type="entry name" value="Cyclin-like"/>
    <property type="match status" value="1"/>
</dbReference>
<evidence type="ECO:0000256" key="6">
    <source>
        <dbReference type="SAM" id="MobiDB-lite"/>
    </source>
</evidence>
<dbReference type="EMBL" id="FNIA01000042">
    <property type="protein sequence ID" value="SDN45952.1"/>
    <property type="molecule type" value="Genomic_DNA"/>
</dbReference>
<evidence type="ECO:0000256" key="1">
    <source>
        <dbReference type="ARBA" id="ARBA00022737"/>
    </source>
</evidence>
<evidence type="ECO:0000256" key="2">
    <source>
        <dbReference type="ARBA" id="ARBA00022771"/>
    </source>
</evidence>
<dbReference type="InterPro" id="IPR036915">
    <property type="entry name" value="Cyclin-like_sf"/>
</dbReference>
<dbReference type="GO" id="GO:0070897">
    <property type="term" value="P:transcription preinitiation complex assembly"/>
    <property type="evidence" value="ECO:0007669"/>
    <property type="project" value="InterPro"/>
</dbReference>
<dbReference type="PANTHER" id="PTHR11618">
    <property type="entry name" value="TRANSCRIPTION INITIATION FACTOR IIB-RELATED"/>
    <property type="match status" value="1"/>
</dbReference>
<dbReference type="Gene3D" id="1.10.472.170">
    <property type="match status" value="1"/>
</dbReference>
<keyword evidence="2" id="KW-0863">Zinc-finger</keyword>
<dbReference type="OrthoDB" id="7429at2157"/>
<keyword evidence="4" id="KW-0805">Transcription regulation</keyword>
<feature type="domain" description="Transcription factor TFIIB cyclin-like" evidence="7">
    <location>
        <begin position="122"/>
        <end position="209"/>
    </location>
</feature>
<dbReference type="STRING" id="996166.SAMN05192554_1427"/>
<keyword evidence="3" id="KW-0862">Zinc</keyword>
<dbReference type="GO" id="GO:0003743">
    <property type="term" value="F:translation initiation factor activity"/>
    <property type="evidence" value="ECO:0007669"/>
    <property type="project" value="UniProtKB-KW"/>
</dbReference>
<dbReference type="GO" id="GO:0008270">
    <property type="term" value="F:zinc ion binding"/>
    <property type="evidence" value="ECO:0007669"/>
    <property type="project" value="UniProtKB-KW"/>
</dbReference>
<dbReference type="SUPFAM" id="SSF47954">
    <property type="entry name" value="Cyclin-like"/>
    <property type="match status" value="2"/>
</dbReference>
<protein>
    <submittedName>
        <fullName evidence="9">Transcription initiation factor TFIIB</fullName>
    </submittedName>
</protein>
<keyword evidence="10" id="KW-1185">Reference proteome</keyword>
<feature type="compositionally biased region" description="Polar residues" evidence="6">
    <location>
        <begin position="82"/>
        <end position="96"/>
    </location>
</feature>
<dbReference type="PRINTS" id="PR00685">
    <property type="entry name" value="TIFACTORIIB"/>
</dbReference>
<dbReference type="AlphaFoldDB" id="A0A1H0BJY2"/>
<sequence length="307" mass="33856">MPVSDIYPRTFDEDVPLDQHANACPECEGRIIAAGNEHACEDCGLIVRERRLDRGPEWSSFDEDTRRRSGAPMTAAHHDRGLSTTIGYGTDSNGNGLSNRKRRQLSRLRREHSRGRYETKADRNLMHGFTEIRRMTGALGLGDSIRDQACSLFRTAQSEGLLHGRSIEGMAAACVYAVARCNGLPRTLDEVAGVARVEHDRVQSSYKTLNVELKLPAKPMIPSEFVPRLASDLDVPNGLHQRALELAREAERAGVTNGVQPSGFAAACLYRAGQRSQWLTQREVAAAANTSTATVRNHRERLAGIEL</sequence>
<dbReference type="PANTHER" id="PTHR11618:SF13">
    <property type="entry name" value="TRANSCRIPTION INITIATION FACTOR IIB"/>
    <property type="match status" value="1"/>
</dbReference>
<dbReference type="InterPro" id="IPR000812">
    <property type="entry name" value="TFIIB"/>
</dbReference>
<dbReference type="Pfam" id="PF08271">
    <property type="entry name" value="Zn_Ribbon_TF"/>
    <property type="match status" value="1"/>
</dbReference>
<dbReference type="Pfam" id="PF00382">
    <property type="entry name" value="TFIIB"/>
    <property type="match status" value="2"/>
</dbReference>
<feature type="compositionally biased region" description="Basic residues" evidence="6">
    <location>
        <begin position="99"/>
        <end position="113"/>
    </location>
</feature>
<accession>A0A1H0BJY2</accession>
<feature type="region of interest" description="Disordered" evidence="6">
    <location>
        <begin position="56"/>
        <end position="115"/>
    </location>
</feature>
<dbReference type="GO" id="GO:0097550">
    <property type="term" value="C:transcription preinitiation complex"/>
    <property type="evidence" value="ECO:0007669"/>
    <property type="project" value="TreeGrafter"/>
</dbReference>
<dbReference type="InterPro" id="IPR013150">
    <property type="entry name" value="TFIIB_cyclin"/>
</dbReference>
<evidence type="ECO:0000256" key="5">
    <source>
        <dbReference type="ARBA" id="ARBA00023163"/>
    </source>
</evidence>
<organism evidence="9 10">
    <name type="scientific">Haloarchaeobius iranensis</name>
    <dbReference type="NCBI Taxonomy" id="996166"/>
    <lineage>
        <taxon>Archaea</taxon>
        <taxon>Methanobacteriati</taxon>
        <taxon>Methanobacteriota</taxon>
        <taxon>Stenosarchaea group</taxon>
        <taxon>Halobacteria</taxon>
        <taxon>Halobacteriales</taxon>
        <taxon>Halorubellaceae</taxon>
        <taxon>Haloarchaeobius</taxon>
    </lineage>
</organism>
<keyword evidence="2" id="KW-0479">Metal-binding</keyword>
<evidence type="ECO:0000313" key="9">
    <source>
        <dbReference type="EMBL" id="SDN45952.1"/>
    </source>
</evidence>
<evidence type="ECO:0000313" key="10">
    <source>
        <dbReference type="Proteomes" id="UP000199370"/>
    </source>
</evidence>
<keyword evidence="9" id="KW-0648">Protein biosynthesis</keyword>
<keyword evidence="5" id="KW-0804">Transcription</keyword>
<dbReference type="InterPro" id="IPR013137">
    <property type="entry name" value="Znf_TFIIB"/>
</dbReference>
<dbReference type="RefSeq" id="WP_089736492.1">
    <property type="nucleotide sequence ID" value="NZ_FNIA01000042.1"/>
</dbReference>
<feature type="domain" description="TFIIB-type" evidence="8">
    <location>
        <begin position="24"/>
        <end position="61"/>
    </location>
</feature>
<evidence type="ECO:0000259" key="8">
    <source>
        <dbReference type="Pfam" id="PF08271"/>
    </source>
</evidence>
<dbReference type="Proteomes" id="UP000199370">
    <property type="component" value="Unassembled WGS sequence"/>
</dbReference>
<reference evidence="9 10" key="1">
    <citation type="submission" date="2016-10" db="EMBL/GenBank/DDBJ databases">
        <authorList>
            <person name="de Groot N.N."/>
        </authorList>
    </citation>
    <scope>NUCLEOTIDE SEQUENCE [LARGE SCALE GENOMIC DNA]</scope>
    <source>
        <strain evidence="10">EB21,IBRC-M 10013,KCTC 4048</strain>
    </source>
</reference>
<keyword evidence="9" id="KW-0396">Initiation factor</keyword>